<keyword evidence="1" id="KW-1133">Transmembrane helix</keyword>
<evidence type="ECO:0000313" key="3">
    <source>
        <dbReference type="Proteomes" id="UP001500016"/>
    </source>
</evidence>
<gene>
    <name evidence="2" type="ORF">GCM10009801_67000</name>
</gene>
<keyword evidence="1" id="KW-0472">Membrane</keyword>
<dbReference type="EMBL" id="BAAAPE010000016">
    <property type="protein sequence ID" value="GAA2096981.1"/>
    <property type="molecule type" value="Genomic_DNA"/>
</dbReference>
<accession>A0ABN2WQ44</accession>
<sequence>MPGETFLSPRRVVVGNVEYDETESRPRTPRWVAWARWILMAIAVASMAAAFVLAMTE</sequence>
<keyword evidence="3" id="KW-1185">Reference proteome</keyword>
<protein>
    <submittedName>
        <fullName evidence="2">Uncharacterized protein</fullName>
    </submittedName>
</protein>
<organism evidence="2 3">
    <name type="scientific">Streptomyces albiaxialis</name>
    <dbReference type="NCBI Taxonomy" id="329523"/>
    <lineage>
        <taxon>Bacteria</taxon>
        <taxon>Bacillati</taxon>
        <taxon>Actinomycetota</taxon>
        <taxon>Actinomycetes</taxon>
        <taxon>Kitasatosporales</taxon>
        <taxon>Streptomycetaceae</taxon>
        <taxon>Streptomyces</taxon>
    </lineage>
</organism>
<dbReference type="Proteomes" id="UP001500016">
    <property type="component" value="Unassembled WGS sequence"/>
</dbReference>
<comment type="caution">
    <text evidence="2">The sequence shown here is derived from an EMBL/GenBank/DDBJ whole genome shotgun (WGS) entry which is preliminary data.</text>
</comment>
<reference evidence="2 3" key="1">
    <citation type="journal article" date="2019" name="Int. J. Syst. Evol. Microbiol.">
        <title>The Global Catalogue of Microorganisms (GCM) 10K type strain sequencing project: providing services to taxonomists for standard genome sequencing and annotation.</title>
        <authorList>
            <consortium name="The Broad Institute Genomics Platform"/>
            <consortium name="The Broad Institute Genome Sequencing Center for Infectious Disease"/>
            <person name="Wu L."/>
            <person name="Ma J."/>
        </authorList>
    </citation>
    <scope>NUCLEOTIDE SEQUENCE [LARGE SCALE GENOMIC DNA]</scope>
    <source>
        <strain evidence="2 3">JCM 15478</strain>
    </source>
</reference>
<proteinExistence type="predicted"/>
<name>A0ABN2WQ44_9ACTN</name>
<feature type="transmembrane region" description="Helical" evidence="1">
    <location>
        <begin position="34"/>
        <end position="54"/>
    </location>
</feature>
<keyword evidence="1" id="KW-0812">Transmembrane</keyword>
<evidence type="ECO:0000313" key="2">
    <source>
        <dbReference type="EMBL" id="GAA2096981.1"/>
    </source>
</evidence>
<evidence type="ECO:0000256" key="1">
    <source>
        <dbReference type="SAM" id="Phobius"/>
    </source>
</evidence>